<dbReference type="EMBL" id="MIKE01000011">
    <property type="protein sequence ID" value="OHT46388.1"/>
    <property type="molecule type" value="Genomic_DNA"/>
</dbReference>
<feature type="transmembrane region" description="Helical" evidence="1">
    <location>
        <begin position="12"/>
        <end position="33"/>
    </location>
</feature>
<reference evidence="5" key="1">
    <citation type="submission" date="2016-09" db="EMBL/GenBank/DDBJ databases">
        <authorList>
            <person name="Chen S."/>
            <person name="Walker E."/>
        </authorList>
    </citation>
    <scope>NUCLEOTIDE SEQUENCE [LARGE SCALE GENOMIC DNA]</scope>
    <source>
        <strain evidence="5">MSU</strain>
    </source>
</reference>
<feature type="transmembrane region" description="Helical" evidence="1">
    <location>
        <begin position="170"/>
        <end position="188"/>
    </location>
</feature>
<dbReference type="Proteomes" id="UP000180252">
    <property type="component" value="Unassembled WGS sequence"/>
</dbReference>
<accession>A0A1S1J9G8</accession>
<evidence type="ECO:0000313" key="3">
    <source>
        <dbReference type="EMBL" id="OHT46388.1"/>
    </source>
</evidence>
<evidence type="ECO:0000313" key="6">
    <source>
        <dbReference type="Proteomes" id="UP000198319"/>
    </source>
</evidence>
<dbReference type="EMBL" id="MUHG01000002">
    <property type="protein sequence ID" value="OXB22350.1"/>
    <property type="molecule type" value="Genomic_DNA"/>
</dbReference>
<keyword evidence="1" id="KW-1133">Transmembrane helix</keyword>
<feature type="transmembrane region" description="Helical" evidence="1">
    <location>
        <begin position="116"/>
        <end position="134"/>
    </location>
</feature>
<evidence type="ECO:0000313" key="5">
    <source>
        <dbReference type="Proteomes" id="UP000180252"/>
    </source>
</evidence>
<dbReference type="STRING" id="1278819.BHE19_02445"/>
<evidence type="ECO:0000256" key="1">
    <source>
        <dbReference type="SAM" id="Phobius"/>
    </source>
</evidence>
<evidence type="ECO:0000259" key="2">
    <source>
        <dbReference type="Pfam" id="PF02517"/>
    </source>
</evidence>
<proteinExistence type="predicted"/>
<feature type="transmembrane region" description="Helical" evidence="1">
    <location>
        <begin position="195"/>
        <end position="219"/>
    </location>
</feature>
<reference evidence="3" key="2">
    <citation type="submission" date="2016-09" db="EMBL/GenBank/DDBJ databases">
        <authorList>
            <person name="Capua I."/>
            <person name="De Benedictis P."/>
            <person name="Joannis T."/>
            <person name="Lombin L.H."/>
            <person name="Cattoli G."/>
        </authorList>
    </citation>
    <scope>NUCLEOTIDE SEQUENCE [LARGE SCALE GENOMIC DNA]</scope>
    <source>
        <strain evidence="3">MSU</strain>
    </source>
</reference>
<feature type="domain" description="CAAX prenyl protease 2/Lysostaphin resistance protein A-like" evidence="2">
    <location>
        <begin position="116"/>
        <end position="205"/>
    </location>
</feature>
<feature type="transmembrane region" description="Helical" evidence="1">
    <location>
        <begin position="146"/>
        <end position="164"/>
    </location>
</feature>
<feature type="transmembrane region" description="Helical" evidence="1">
    <location>
        <begin position="239"/>
        <end position="261"/>
    </location>
</feature>
<comment type="caution">
    <text evidence="3">The sequence shown here is derived from an EMBL/GenBank/DDBJ whole genome shotgun (WGS) entry which is preliminary data.</text>
</comment>
<evidence type="ECO:0000313" key="4">
    <source>
        <dbReference type="EMBL" id="OXB22350.1"/>
    </source>
</evidence>
<dbReference type="InterPro" id="IPR003675">
    <property type="entry name" value="Rce1/LyrA-like_dom"/>
</dbReference>
<keyword evidence="6" id="KW-1185">Reference proteome</keyword>
<dbReference type="PANTHER" id="PTHR39430">
    <property type="entry name" value="MEMBRANE-ASSOCIATED PROTEASE-RELATED"/>
    <property type="match status" value="1"/>
</dbReference>
<keyword evidence="1" id="KW-0472">Membrane</keyword>
<name>A0A1S1J9G8_9FLAO</name>
<gene>
    <name evidence="4" type="ORF">B0A71_02490</name>
    <name evidence="3" type="ORF">BHE19_02445</name>
</gene>
<organism evidence="3 5">
    <name type="scientific">Flavobacterium tructae</name>
    <dbReference type="NCBI Taxonomy" id="1114873"/>
    <lineage>
        <taxon>Bacteria</taxon>
        <taxon>Pseudomonadati</taxon>
        <taxon>Bacteroidota</taxon>
        <taxon>Flavobacteriia</taxon>
        <taxon>Flavobacteriales</taxon>
        <taxon>Flavobacteriaceae</taxon>
        <taxon>Flavobacterium</taxon>
    </lineage>
</organism>
<feature type="transmembrane region" description="Helical" evidence="1">
    <location>
        <begin position="45"/>
        <end position="61"/>
    </location>
</feature>
<keyword evidence="1" id="KW-0812">Transmembrane</keyword>
<dbReference type="AlphaFoldDB" id="A0A1S1J9G8"/>
<sequence>MLFLLNMKKIINFYIRAFLIISFISIPFIFIAFEDFRINSFSYKMWIATFCPQLIYIVYLFRKQKWYQNFKSNFFSKKTNYWLVVFTCLISFIVYFFLIIFKWIKVESTVNWDIEIIGYFILIFLSALLEEILFRYIPYKILIKEISIKNIVLVSVFFSFFHLFNPNINIIGLINIVVAGVFFSLIYLKSNSIFLCGFIHAFWNFSIGCLLGSNISGLKVTSVLQYYPERPYFLSGGDFGFEGSIITTIVFSISSLFLYQLKTNEIFGNK</sequence>
<dbReference type="GO" id="GO:0004175">
    <property type="term" value="F:endopeptidase activity"/>
    <property type="evidence" value="ECO:0007669"/>
    <property type="project" value="UniProtKB-ARBA"/>
</dbReference>
<feature type="transmembrane region" description="Helical" evidence="1">
    <location>
        <begin position="81"/>
        <end position="104"/>
    </location>
</feature>
<dbReference type="Pfam" id="PF02517">
    <property type="entry name" value="Rce1-like"/>
    <property type="match status" value="1"/>
</dbReference>
<dbReference type="Proteomes" id="UP000198319">
    <property type="component" value="Unassembled WGS sequence"/>
</dbReference>
<dbReference type="GO" id="GO:0080120">
    <property type="term" value="P:CAAX-box protein maturation"/>
    <property type="evidence" value="ECO:0007669"/>
    <property type="project" value="UniProtKB-ARBA"/>
</dbReference>
<reference evidence="4 6" key="3">
    <citation type="submission" date="2016-11" db="EMBL/GenBank/DDBJ databases">
        <title>Whole genomes of Flavobacteriaceae.</title>
        <authorList>
            <person name="Stine C."/>
            <person name="Li C."/>
            <person name="Tadesse D."/>
        </authorList>
    </citation>
    <scope>NUCLEOTIDE SEQUENCE [LARGE SCALE GENOMIC DNA]</scope>
    <source>
        <strain evidence="4 6">ATCC BAA-2541</strain>
    </source>
</reference>
<dbReference type="PANTHER" id="PTHR39430:SF1">
    <property type="entry name" value="PROTEASE"/>
    <property type="match status" value="1"/>
</dbReference>
<dbReference type="OrthoDB" id="324900at2"/>
<protein>
    <recommendedName>
        <fullName evidence="2">CAAX prenyl protease 2/Lysostaphin resistance protein A-like domain-containing protein</fullName>
    </recommendedName>
</protein>